<evidence type="ECO:0000256" key="2">
    <source>
        <dbReference type="SAM" id="SignalP"/>
    </source>
</evidence>
<dbReference type="InterPro" id="IPR036770">
    <property type="entry name" value="Ankyrin_rpt-contain_sf"/>
</dbReference>
<comment type="caution">
    <text evidence="3">The sequence shown here is derived from an EMBL/GenBank/DDBJ whole genome shotgun (WGS) entry which is preliminary data.</text>
</comment>
<dbReference type="AlphaFoldDB" id="V6TM14"/>
<name>V6TM14_GIAIN</name>
<dbReference type="SMART" id="SM00248">
    <property type="entry name" value="ANK"/>
    <property type="match status" value="15"/>
</dbReference>
<reference evidence="4" key="1">
    <citation type="submission" date="2012-02" db="EMBL/GenBank/DDBJ databases">
        <title>Genome sequencing of Giardia lamblia Genotypes A2 and B isolates (DH and GS) and comparative analysis with the genomes of Genotypes A1 and E (WB and Pig).</title>
        <authorList>
            <person name="Adam R."/>
            <person name="Dahlstrom E."/>
            <person name="Martens C."/>
            <person name="Bruno D."/>
            <person name="Barbian K."/>
            <person name="Porcella S.F."/>
            <person name="Nash T."/>
        </authorList>
    </citation>
    <scope>NUCLEOTIDE SEQUENCE</scope>
    <source>
        <strain evidence="4">DH</strain>
    </source>
</reference>
<dbReference type="VEuPathDB" id="GiardiaDB:DHA2_17608"/>
<protein>
    <submittedName>
        <fullName evidence="3">Ankyrin repeat protein</fullName>
    </submittedName>
</protein>
<dbReference type="PROSITE" id="PS50088">
    <property type="entry name" value="ANK_REPEAT"/>
    <property type="match status" value="2"/>
</dbReference>
<dbReference type="InterPro" id="IPR002110">
    <property type="entry name" value="Ankyrin_rpt"/>
</dbReference>
<dbReference type="VEuPathDB" id="GiardiaDB:GL50581_258"/>
<dbReference type="EMBL" id="AHGT01000018">
    <property type="protein sequence ID" value="ESU38015.1"/>
    <property type="molecule type" value="Genomic_DNA"/>
</dbReference>
<gene>
    <name evidence="3" type="ORF">DHA2_17608</name>
</gene>
<evidence type="ECO:0000256" key="1">
    <source>
        <dbReference type="PROSITE-ProRule" id="PRU00023"/>
    </source>
</evidence>
<evidence type="ECO:0000313" key="4">
    <source>
        <dbReference type="Proteomes" id="UP000018320"/>
    </source>
</evidence>
<dbReference type="VEuPathDB" id="GiardiaDB:QR46_4280"/>
<dbReference type="PROSITE" id="PS50297">
    <property type="entry name" value="ANK_REP_REGION"/>
    <property type="match status" value="1"/>
</dbReference>
<feature type="repeat" description="ANK" evidence="1">
    <location>
        <begin position="529"/>
        <end position="554"/>
    </location>
</feature>
<feature type="signal peptide" evidence="2">
    <location>
        <begin position="1"/>
        <end position="25"/>
    </location>
</feature>
<proteinExistence type="predicted"/>
<reference evidence="3 4" key="2">
    <citation type="journal article" date="2013" name="Genome Biol. Evol.">
        <title>Genome sequencing of Giardia lamblia genotypes A2 and B isolates (DH and GS) and comparative analysis with the genomes of genotypes A1 and E (WB and Pig).</title>
        <authorList>
            <person name="Adam R.D."/>
            <person name="Dahlstrom E.W."/>
            <person name="Martens C.A."/>
            <person name="Bruno D.P."/>
            <person name="Barbian K.D."/>
            <person name="Ricklefs S.M."/>
            <person name="Hernandez M.M."/>
            <person name="Narla N.P."/>
            <person name="Patel R.B."/>
            <person name="Porcella S.F."/>
            <person name="Nash T.E."/>
        </authorList>
    </citation>
    <scope>NUCLEOTIDE SEQUENCE [LARGE SCALE GENOMIC DNA]</scope>
    <source>
        <strain evidence="3 4">DH</strain>
    </source>
</reference>
<organism evidence="3 4">
    <name type="scientific">Giardia intestinalis</name>
    <name type="common">Giardia lamblia</name>
    <dbReference type="NCBI Taxonomy" id="5741"/>
    <lineage>
        <taxon>Eukaryota</taxon>
        <taxon>Metamonada</taxon>
        <taxon>Diplomonadida</taxon>
        <taxon>Hexamitidae</taxon>
        <taxon>Giardiinae</taxon>
        <taxon>Giardia</taxon>
    </lineage>
</organism>
<dbReference type="Proteomes" id="UP000018320">
    <property type="component" value="Unassembled WGS sequence"/>
</dbReference>
<evidence type="ECO:0000313" key="3">
    <source>
        <dbReference type="EMBL" id="ESU38015.1"/>
    </source>
</evidence>
<feature type="chain" id="PRO_5004751668" evidence="2">
    <location>
        <begin position="26"/>
        <end position="643"/>
    </location>
</feature>
<dbReference type="Pfam" id="PF00023">
    <property type="entry name" value="Ank"/>
    <property type="match status" value="2"/>
</dbReference>
<accession>V6TM14</accession>
<feature type="repeat" description="ANK" evidence="1">
    <location>
        <begin position="491"/>
        <end position="523"/>
    </location>
</feature>
<dbReference type="VEuPathDB" id="GiardiaDB:GL50803_0017608"/>
<keyword evidence="2" id="KW-0732">Signal</keyword>
<dbReference type="Gene3D" id="1.25.40.20">
    <property type="entry name" value="Ankyrin repeat-containing domain"/>
    <property type="match status" value="4"/>
</dbReference>
<sequence length="643" mass="69398">MRCREAFSVVKIGGIALLSVGTCDSFSCCCTPFTGLRRLKTSIACTTDESGRAVIEVNPVFKNFKNHGTMTSSNLWFSAALTNNTEYIKANLAIHARSVDSTGQTALMIAAKHNCGAVATLLAPHESCAVNSEGKNAMIIAAERNNVGICRILLSHEVHATGPNGITPLMAAALHGSLDVVILLTPILWAKSDEGYKTALDYACLQDKLDVLKFMLDKVPSVTPKMLHSAKTTAINSNNEKALALLVAYENSPEYKAAAFRLQQRSVINSSIHGSTTKDKHTSGQDSIPTELQAYRDENGRSLLILAVLSGNDKAVQHLLGCSRVTDHQGMTALMYATIRNNTSMIKLLLPHEVTCKTKEGITALMYASYLNHAEPIKLLLPAEAKLCDGNGRTALMYAAFAGNVNAVRDLLPLEGGMCDKINRTALMYAAQRGNDEVVAVLRDLEAGMRTTMGLSALMIASFFNSVDCVKLLIEKEKQLQVAYDSRNALSGFTALMAAASNGSYKTASLLKEIEADMSIKNTPVTDGAGTTALMLAAQYGYDSIVKLLIAKEAGRYRESGMTALMDACSKGNYACVDYLRKAECGMKRNDGKCALILAVNAREEQCVRIMAKYEKKLRDSSGHTAEYHAKVGQFEGAIALLK</sequence>
<dbReference type="PANTHER" id="PTHR24120">
    <property type="entry name" value="GH07239P"/>
    <property type="match status" value="1"/>
</dbReference>
<keyword evidence="1" id="KW-0040">ANK repeat</keyword>
<dbReference type="PANTHER" id="PTHR24120:SF4">
    <property type="entry name" value="GH07239P"/>
    <property type="match status" value="1"/>
</dbReference>
<dbReference type="Pfam" id="PF12796">
    <property type="entry name" value="Ank_2"/>
    <property type="match status" value="4"/>
</dbReference>
<dbReference type="SUPFAM" id="SSF48403">
    <property type="entry name" value="Ankyrin repeat"/>
    <property type="match status" value="2"/>
</dbReference>